<keyword evidence="8" id="KW-1185">Reference proteome</keyword>
<evidence type="ECO:0000256" key="3">
    <source>
        <dbReference type="ARBA" id="ARBA00022741"/>
    </source>
</evidence>
<accession>A0A8J8P133</accession>
<dbReference type="InterPro" id="IPR050660">
    <property type="entry name" value="NEK_Ser/Thr_kinase"/>
</dbReference>
<dbReference type="PANTHER" id="PTHR43671">
    <property type="entry name" value="SERINE/THREONINE-PROTEIN KINASE NEK"/>
    <property type="match status" value="1"/>
</dbReference>
<keyword evidence="5" id="KW-0067">ATP-binding</keyword>
<keyword evidence="4" id="KW-0418">Kinase</keyword>
<dbReference type="PANTHER" id="PTHR43671:SF13">
    <property type="entry name" value="SERINE_THREONINE-PROTEIN KINASE NEK2"/>
    <property type="match status" value="1"/>
</dbReference>
<feature type="domain" description="Protein kinase" evidence="6">
    <location>
        <begin position="26"/>
        <end position="293"/>
    </location>
</feature>
<organism evidence="7 8">
    <name type="scientific">Halteria grandinella</name>
    <dbReference type="NCBI Taxonomy" id="5974"/>
    <lineage>
        <taxon>Eukaryota</taxon>
        <taxon>Sar</taxon>
        <taxon>Alveolata</taxon>
        <taxon>Ciliophora</taxon>
        <taxon>Intramacronucleata</taxon>
        <taxon>Spirotrichea</taxon>
        <taxon>Stichotrichia</taxon>
        <taxon>Sporadotrichida</taxon>
        <taxon>Halteriidae</taxon>
        <taxon>Halteria</taxon>
    </lineage>
</organism>
<dbReference type="GO" id="GO:0004674">
    <property type="term" value="F:protein serine/threonine kinase activity"/>
    <property type="evidence" value="ECO:0007669"/>
    <property type="project" value="UniProtKB-EC"/>
</dbReference>
<dbReference type="OrthoDB" id="248923at2759"/>
<dbReference type="InterPro" id="IPR008271">
    <property type="entry name" value="Ser/Thr_kinase_AS"/>
</dbReference>
<dbReference type="InterPro" id="IPR011009">
    <property type="entry name" value="Kinase-like_dom_sf"/>
</dbReference>
<evidence type="ECO:0000256" key="2">
    <source>
        <dbReference type="ARBA" id="ARBA00022679"/>
    </source>
</evidence>
<name>A0A8J8P133_HALGN</name>
<dbReference type="EMBL" id="RRYP01001777">
    <property type="protein sequence ID" value="TNV85501.1"/>
    <property type="molecule type" value="Genomic_DNA"/>
</dbReference>
<dbReference type="SMART" id="SM00220">
    <property type="entry name" value="S_TKc"/>
    <property type="match status" value="1"/>
</dbReference>
<reference evidence="7" key="1">
    <citation type="submission" date="2019-06" db="EMBL/GenBank/DDBJ databases">
        <authorList>
            <person name="Zheng W."/>
        </authorList>
    </citation>
    <scope>NUCLEOTIDE SEQUENCE</scope>
    <source>
        <strain evidence="7">QDHG01</strain>
    </source>
</reference>
<dbReference type="InterPro" id="IPR000719">
    <property type="entry name" value="Prot_kinase_dom"/>
</dbReference>
<comment type="caution">
    <text evidence="7">The sequence shown here is derived from an EMBL/GenBank/DDBJ whole genome shotgun (WGS) entry which is preliminary data.</text>
</comment>
<proteinExistence type="predicted"/>
<dbReference type="PROSITE" id="PS00108">
    <property type="entry name" value="PROTEIN_KINASE_ST"/>
    <property type="match status" value="1"/>
</dbReference>
<dbReference type="GO" id="GO:0005524">
    <property type="term" value="F:ATP binding"/>
    <property type="evidence" value="ECO:0007669"/>
    <property type="project" value="UniProtKB-KW"/>
</dbReference>
<dbReference type="SUPFAM" id="SSF56112">
    <property type="entry name" value="Protein kinase-like (PK-like)"/>
    <property type="match status" value="1"/>
</dbReference>
<dbReference type="Pfam" id="PF00069">
    <property type="entry name" value="Pkinase"/>
    <property type="match status" value="1"/>
</dbReference>
<evidence type="ECO:0000256" key="5">
    <source>
        <dbReference type="ARBA" id="ARBA00022840"/>
    </source>
</evidence>
<keyword evidence="2" id="KW-0808">Transferase</keyword>
<evidence type="ECO:0000256" key="1">
    <source>
        <dbReference type="ARBA" id="ARBA00012513"/>
    </source>
</evidence>
<keyword evidence="3" id="KW-0547">Nucleotide-binding</keyword>
<dbReference type="Proteomes" id="UP000785679">
    <property type="component" value="Unassembled WGS sequence"/>
</dbReference>
<dbReference type="EC" id="2.7.11.1" evidence="1"/>
<evidence type="ECO:0000313" key="7">
    <source>
        <dbReference type="EMBL" id="TNV85501.1"/>
    </source>
</evidence>
<protein>
    <recommendedName>
        <fullName evidence="1">non-specific serine/threonine protein kinase</fullName>
        <ecNumber evidence="1">2.7.11.1</ecNumber>
    </recommendedName>
</protein>
<dbReference type="PROSITE" id="PS50011">
    <property type="entry name" value="PROTEIN_KINASE_DOM"/>
    <property type="match status" value="1"/>
</dbReference>
<evidence type="ECO:0000259" key="6">
    <source>
        <dbReference type="PROSITE" id="PS50011"/>
    </source>
</evidence>
<evidence type="ECO:0000313" key="8">
    <source>
        <dbReference type="Proteomes" id="UP000785679"/>
    </source>
</evidence>
<dbReference type="Gene3D" id="2.20.110.10">
    <property type="entry name" value="Histone H3 K4-specific methyltransferase SET7/9 N-terminal domain"/>
    <property type="match status" value="1"/>
</dbReference>
<evidence type="ECO:0000256" key="4">
    <source>
        <dbReference type="ARBA" id="ARBA00022777"/>
    </source>
</evidence>
<dbReference type="Gene3D" id="1.10.510.10">
    <property type="entry name" value="Transferase(Phosphotransferase) domain 1"/>
    <property type="match status" value="1"/>
</dbReference>
<gene>
    <name evidence="7" type="ORF">FGO68_gene249</name>
</gene>
<dbReference type="AlphaFoldDB" id="A0A8J8P133"/>
<sequence>MEGGAYFLDQEEDKYEFKEGDKILDYTIVKNIAQGGYGEVHRVSNSAKETLCLKIQRIIDFEQQEYANNATRKEIDFLSANRHPYFVPFKEAFYLPNDDVYRRSCLVFGLVNHGTLASQIRRKEIDEGQILKWFTQICLALDVVHSKGFIHRDIKPENIFMHKKDSGEVVALLGDFGLIKAHSTNTQSYSGFTGTLQFISPQRITGGNHPKDDVWAMGVALYMLLSKGSFPFAFSYATIEDSLKLIKSAPFKPLPESISPECTELMEKLLAKDQDQRPSVSEILKFDLIHKQVLSIVSQDQSAEKPIQIQVANLLEISQIEHRPQTLSSLSLLEDSHVTLDSLFSQNETTLHILSEFQKRLPNAFRFWTNKGGWFKEPLPMEGGIPIQYRKQKYTDGYYEYYLGQAVGKKKQGVGFAVLFKIDGSEKGKIVEGIWQNGFPHYARTISNQEDSECYIGDYKKFTRQGYGELECESGIWYKGEWHEQKQHGQGTLSLKDGTKYIGTFNHGKLHGEEVKLEFPNGNWMVGPAVEGKLDGRQVFYQYEAKKILGLFKTDGVKVVRYERVYKNGKMESEKKLKK</sequence>
<dbReference type="SUPFAM" id="SSF82185">
    <property type="entry name" value="Histone H3 K4-specific methyltransferase SET7/9 N-terminal domain"/>
    <property type="match status" value="1"/>
</dbReference>